<organism evidence="2">
    <name type="scientific">Sediminibacterium sp. KACHI17</name>
    <dbReference type="NCBI Taxonomy" id="1751071"/>
    <lineage>
        <taxon>Bacteria</taxon>
        <taxon>Pseudomonadati</taxon>
        <taxon>Bacteroidota</taxon>
        <taxon>Chitinophagia</taxon>
        <taxon>Chitinophagales</taxon>
        <taxon>Chitinophagaceae</taxon>
        <taxon>Sediminibacterium</taxon>
    </lineage>
</organism>
<dbReference type="EMBL" id="AP029612">
    <property type="protein sequence ID" value="BFG70639.1"/>
    <property type="molecule type" value="Genomic_DNA"/>
</dbReference>
<dbReference type="SUPFAM" id="SSF159888">
    <property type="entry name" value="YdhG-like"/>
    <property type="match status" value="1"/>
</dbReference>
<evidence type="ECO:0000259" key="1">
    <source>
        <dbReference type="Pfam" id="PF08818"/>
    </source>
</evidence>
<dbReference type="InterPro" id="IPR014922">
    <property type="entry name" value="YdhG-like"/>
</dbReference>
<proteinExistence type="predicted"/>
<name>A0AAT9GJ09_9BACT</name>
<sequence>MAEIKTKPGQENITDFLNTITPENKKKDAFQLLALFEKITGLAPQLWGGAIVGFGKYEYQQKGGQKGEWFLAGFSPRKSNISIYTMAGFEQYESLLKQLGKHKTGMGCLYINKLADIDITVLEQIARSSFEEIKKKSTTLVRY</sequence>
<dbReference type="RefSeq" id="WP_353548281.1">
    <property type="nucleotide sequence ID" value="NZ_AP029612.1"/>
</dbReference>
<reference evidence="2" key="1">
    <citation type="submission" date="2024-02" db="EMBL/GenBank/DDBJ databases">
        <title>Sediminibacterium planktonica sp. nov. and Sediminibacterium longus sp. nov., isolated from surface lake and river water.</title>
        <authorList>
            <person name="Watanabe K."/>
            <person name="Takemine S."/>
            <person name="Ishii Y."/>
            <person name="Ogata Y."/>
            <person name="Shindo C."/>
            <person name="Suda W."/>
        </authorList>
    </citation>
    <scope>NUCLEOTIDE SEQUENCE</scope>
    <source>
        <strain evidence="2">KACHI17</strain>
    </source>
</reference>
<dbReference type="AlphaFoldDB" id="A0AAT9GJ09"/>
<gene>
    <name evidence="2" type="ORF">KACHI17_15200</name>
</gene>
<protein>
    <recommendedName>
        <fullName evidence="1">YdhG-like domain-containing protein</fullName>
    </recommendedName>
</protein>
<evidence type="ECO:0000313" key="2">
    <source>
        <dbReference type="EMBL" id="BFG70639.1"/>
    </source>
</evidence>
<dbReference type="Pfam" id="PF08818">
    <property type="entry name" value="DUF1801"/>
    <property type="match status" value="1"/>
</dbReference>
<feature type="domain" description="YdhG-like" evidence="1">
    <location>
        <begin position="26"/>
        <end position="128"/>
    </location>
</feature>
<accession>A0AAT9GJ09</accession>